<keyword evidence="3" id="KW-0067">ATP-binding</keyword>
<dbReference type="InterPro" id="IPR011009">
    <property type="entry name" value="Kinase-like_dom_sf"/>
</dbReference>
<accession>A0A1E5VM86</accession>
<dbReference type="InterPro" id="IPR000719">
    <property type="entry name" value="Prot_kinase_dom"/>
</dbReference>
<evidence type="ECO:0000259" key="6">
    <source>
        <dbReference type="SMART" id="SM00181"/>
    </source>
</evidence>
<name>A0A1E5VM86_9POAL</name>
<sequence length="1456" mass="155938">MHSLIMPMLLIQLAVAAATSLAATITLDGCESKCGEVDVPYPFGTSHGCHRRGFKVTCDHAYSPPKLFLEGDAGGLEVLEISIPNRTVRVTRVHVKFLSFAPGNTSDVAVEVVPANLEQYVLSTDRNSLIIVGCGFRVSARMTMPSLQGDTVFASCAPSCTVNNQQQPNLYEGGGCCEAAIPAGLTSFNIQFSWLDHNAMGQPPEMTRNASVLLVEQEWWRNTQNMYAFKIFRLFSTGHAALLVIPIVLDWTVGQSSCPVAEMNPEFGCVSKNSECLNSITGANGYACRCKDGYNGNPYVTDGCQGSGKHVAAGVFLAIGISIGLFLLLLALAAIFATKRLKIHKAKKMREYHFKQNRGLLLRQLVDKDIAEKMIFSLEELEKATNKFDEARVLGDGGHGTVYKGILSNQRVVAIKKSRIVVQKEIDEFINEVAILSQINHRNIVKLDIKTANVLLDDQLIAKISDFGTSRGISIDQSVVTTGVSLVAHFVMLLNQEKLGVEEHLTELDGYNYRKKIRARYRYSNGLNFWICVYDTVLFSRPHHLLVSFEKAYAAMELAVAAAADIALDGCESKCGDVDIPYPFGTSQACHRRGFKVTCDRASNPPKLFLEKDGPEVLEISVSNRTVRVRTTVWSLAAGNAADADVRVLATDLEQYVLSAARNSLVLVGCGFHALVRTSTTSSSSQAGGAAFGSCAPSCPSDKQQQLQHDRCDGTGCCQASIPTRLSSFHVQFSWLEQNGTATPPWVAPNASVLAVEDWWRDAQNVLAVKMSLLSTGNVAGLVVPVVLDWTVNESSCAAAASRPYFACVSKNSECLNSSSSAYGYVCRCNDGNPYVPDGCQGPGVHVAAEQSTAHTMTMRSLALAVLLRMLLQLKSAAAAGIALPGCESKCSDVDVPYPFGTSDGCHRAGFKVTCDRGHQPPKLFLGGGGGPEVLAVSLRNSTVRVRGRAWSFAASTTRTARVDVLPSANNLRQYVLSAARNSLVVIGCGFQAQAAARRGEAAFASCAPSCPGSKKRKLQHGPCDGAACCEAPIPTGLTSLDVQFTWLPQNATARPAWVAPGASVLVVEQEWWRDRENVVPVKLSLLSSGNATGFVIPAVLDWTLNGSSCAAAAKMPDYGCVSKNSECLNSTSSAYGYVCRCNDGYNGNPYVPDGCRGSRMHLGAGNLVVPLLLVQLATAAAAANIALAGCENKCGDVDVPYPFGTTYGCHRTGFKVICDRAYQPPRLFLQSDGPEVLAISVQNSTVRVCATAWRFAAGNASDAAARTTKRQGGATFGSCAPSCSADEQQKLRHGGCHGVGCCELFIPTGLMSFHIQFSWLDQNATARPPWVAPGASVLTVEQEWWRDRDNVFAVKMSLLSSGNATGLVIPAVLDWTLNKSSCAAAAKRSDFGCVSKNSECLNSTSSAYTATLAGATTATTATHTCQMGARGLKRTLDLVSSIESPSEVHCTMMIS</sequence>
<dbReference type="Gene3D" id="3.30.200.20">
    <property type="entry name" value="Phosphorylase Kinase, domain 1"/>
    <property type="match status" value="1"/>
</dbReference>
<feature type="domain" description="EGF-like" evidence="6">
    <location>
        <begin position="1109"/>
        <end position="1157"/>
    </location>
</feature>
<dbReference type="GO" id="GO:0016020">
    <property type="term" value="C:membrane"/>
    <property type="evidence" value="ECO:0007669"/>
    <property type="project" value="UniProtKB-SubCell"/>
</dbReference>
<dbReference type="GO" id="GO:0005524">
    <property type="term" value="F:ATP binding"/>
    <property type="evidence" value="ECO:0007669"/>
    <property type="project" value="UniProtKB-UniRule"/>
</dbReference>
<evidence type="ECO:0000313" key="8">
    <source>
        <dbReference type="EMBL" id="OEL26249.1"/>
    </source>
</evidence>
<keyword evidence="4" id="KW-0812">Transmembrane</keyword>
<dbReference type="Pfam" id="PF13947">
    <property type="entry name" value="GUB_WAK_bind"/>
    <property type="match status" value="4"/>
</dbReference>
<keyword evidence="9" id="KW-1185">Reference proteome</keyword>
<dbReference type="PANTHER" id="PTHR33491">
    <property type="entry name" value="OSJNBA0016N04.9 PROTEIN"/>
    <property type="match status" value="1"/>
</dbReference>
<evidence type="ECO:0008006" key="10">
    <source>
        <dbReference type="Google" id="ProtNLM"/>
    </source>
</evidence>
<dbReference type="InterPro" id="IPR000742">
    <property type="entry name" value="EGF"/>
</dbReference>
<dbReference type="EMBL" id="LWDX02035087">
    <property type="protein sequence ID" value="OEL26249.1"/>
    <property type="molecule type" value="Genomic_DNA"/>
</dbReference>
<dbReference type="Proteomes" id="UP000095767">
    <property type="component" value="Unassembled WGS sequence"/>
</dbReference>
<dbReference type="Gene3D" id="1.10.510.10">
    <property type="entry name" value="Transferase(Phosphotransferase) domain 1"/>
    <property type="match status" value="1"/>
</dbReference>
<gene>
    <name evidence="8" type="ORF">BAE44_0012734</name>
</gene>
<dbReference type="Pfam" id="PF07714">
    <property type="entry name" value="PK_Tyr_Ser-Thr"/>
    <property type="match status" value="1"/>
</dbReference>
<evidence type="ECO:0000256" key="2">
    <source>
        <dbReference type="ARBA" id="ARBA00022729"/>
    </source>
</evidence>
<dbReference type="GO" id="GO:0004672">
    <property type="term" value="F:protein kinase activity"/>
    <property type="evidence" value="ECO:0007669"/>
    <property type="project" value="InterPro"/>
</dbReference>
<keyword evidence="2 5" id="KW-0732">Signal</keyword>
<dbReference type="OrthoDB" id="4062651at2759"/>
<feature type="signal peptide" evidence="5">
    <location>
        <begin position="1"/>
        <end position="16"/>
    </location>
</feature>
<dbReference type="GO" id="GO:0030247">
    <property type="term" value="F:polysaccharide binding"/>
    <property type="evidence" value="ECO:0007669"/>
    <property type="project" value="InterPro"/>
</dbReference>
<dbReference type="InterPro" id="IPR001245">
    <property type="entry name" value="Ser-Thr/Tyr_kinase_cat_dom"/>
</dbReference>
<feature type="chain" id="PRO_5009188311" description="Protein kinase domain-containing protein" evidence="5">
    <location>
        <begin position="17"/>
        <end position="1456"/>
    </location>
</feature>
<evidence type="ECO:0000256" key="4">
    <source>
        <dbReference type="SAM" id="Phobius"/>
    </source>
</evidence>
<feature type="domain" description="EGF-like" evidence="6">
    <location>
        <begin position="796"/>
        <end position="841"/>
    </location>
</feature>
<dbReference type="InterPro" id="IPR025287">
    <property type="entry name" value="WAK_GUB"/>
</dbReference>
<comment type="subcellular location">
    <subcellularLocation>
        <location evidence="1">Membrane</location>
        <topology evidence="1">Single-pass membrane protein</topology>
    </subcellularLocation>
</comment>
<reference evidence="8 9" key="1">
    <citation type="submission" date="2016-09" db="EMBL/GenBank/DDBJ databases">
        <title>The draft genome of Dichanthelium oligosanthes: A C3 panicoid grass species.</title>
        <authorList>
            <person name="Studer A.J."/>
            <person name="Schnable J.C."/>
            <person name="Brutnell T.P."/>
        </authorList>
    </citation>
    <scope>NUCLEOTIDE SEQUENCE [LARGE SCALE GENOMIC DNA]</scope>
    <source>
        <strain evidence="9">cv. Kellogg 1175</strain>
        <tissue evidence="8">Leaf</tissue>
    </source>
</reference>
<dbReference type="SMART" id="SM00181">
    <property type="entry name" value="EGF"/>
    <property type="match status" value="3"/>
</dbReference>
<feature type="binding site" evidence="3">
    <location>
        <position position="417"/>
    </location>
    <ligand>
        <name>ATP</name>
        <dbReference type="ChEBI" id="CHEBI:30616"/>
    </ligand>
</feature>
<dbReference type="SMART" id="SM00220">
    <property type="entry name" value="S_TKc"/>
    <property type="match status" value="1"/>
</dbReference>
<feature type="domain" description="Protein kinase" evidence="7">
    <location>
        <begin position="388"/>
        <end position="531"/>
    </location>
</feature>
<dbReference type="InterPro" id="IPR017441">
    <property type="entry name" value="Protein_kinase_ATP_BS"/>
</dbReference>
<feature type="domain" description="EGF-like" evidence="6">
    <location>
        <begin position="257"/>
        <end position="305"/>
    </location>
</feature>
<proteinExistence type="predicted"/>
<evidence type="ECO:0000256" key="1">
    <source>
        <dbReference type="ARBA" id="ARBA00004167"/>
    </source>
</evidence>
<evidence type="ECO:0000313" key="9">
    <source>
        <dbReference type="Proteomes" id="UP000095767"/>
    </source>
</evidence>
<evidence type="ECO:0000256" key="5">
    <source>
        <dbReference type="SAM" id="SignalP"/>
    </source>
</evidence>
<protein>
    <recommendedName>
        <fullName evidence="10">Protein kinase domain-containing protein</fullName>
    </recommendedName>
</protein>
<dbReference type="SUPFAM" id="SSF56112">
    <property type="entry name" value="Protein kinase-like (PK-like)"/>
    <property type="match status" value="1"/>
</dbReference>
<dbReference type="PROSITE" id="PS00107">
    <property type="entry name" value="PROTEIN_KINASE_ATP"/>
    <property type="match status" value="1"/>
</dbReference>
<keyword evidence="3" id="KW-0547">Nucleotide-binding</keyword>
<evidence type="ECO:0000256" key="3">
    <source>
        <dbReference type="PROSITE-ProRule" id="PRU10141"/>
    </source>
</evidence>
<comment type="caution">
    <text evidence="8">The sequence shown here is derived from an EMBL/GenBank/DDBJ whole genome shotgun (WGS) entry which is preliminary data.</text>
</comment>
<dbReference type="STRING" id="888268.A0A1E5VM86"/>
<keyword evidence="4" id="KW-1133">Transmembrane helix</keyword>
<evidence type="ECO:0000259" key="7">
    <source>
        <dbReference type="SMART" id="SM00220"/>
    </source>
</evidence>
<organism evidence="8 9">
    <name type="scientific">Dichanthelium oligosanthes</name>
    <dbReference type="NCBI Taxonomy" id="888268"/>
    <lineage>
        <taxon>Eukaryota</taxon>
        <taxon>Viridiplantae</taxon>
        <taxon>Streptophyta</taxon>
        <taxon>Embryophyta</taxon>
        <taxon>Tracheophyta</taxon>
        <taxon>Spermatophyta</taxon>
        <taxon>Magnoliopsida</taxon>
        <taxon>Liliopsida</taxon>
        <taxon>Poales</taxon>
        <taxon>Poaceae</taxon>
        <taxon>PACMAD clade</taxon>
        <taxon>Panicoideae</taxon>
        <taxon>Panicodae</taxon>
        <taxon>Paniceae</taxon>
        <taxon>Dichantheliinae</taxon>
        <taxon>Dichanthelium</taxon>
    </lineage>
</organism>
<keyword evidence="4" id="KW-0472">Membrane</keyword>
<feature type="transmembrane region" description="Helical" evidence="4">
    <location>
        <begin position="311"/>
        <end position="338"/>
    </location>
</feature>